<feature type="transmembrane region" description="Helical" evidence="8">
    <location>
        <begin position="248"/>
        <end position="267"/>
    </location>
</feature>
<dbReference type="GO" id="GO:0042910">
    <property type="term" value="F:xenobiotic transmembrane transporter activity"/>
    <property type="evidence" value="ECO:0007669"/>
    <property type="project" value="InterPro"/>
</dbReference>
<dbReference type="NCBIfam" id="TIGR00710">
    <property type="entry name" value="efflux_Bcr_CflA"/>
    <property type="match status" value="1"/>
</dbReference>
<feature type="transmembrane region" description="Helical" evidence="8">
    <location>
        <begin position="366"/>
        <end position="387"/>
    </location>
</feature>
<dbReference type="AlphaFoldDB" id="A0AAU6R9L4"/>
<evidence type="ECO:0000256" key="4">
    <source>
        <dbReference type="ARBA" id="ARBA00022475"/>
    </source>
</evidence>
<dbReference type="GO" id="GO:1990961">
    <property type="term" value="P:xenobiotic detoxification by transmembrane export across the plasma membrane"/>
    <property type="evidence" value="ECO:0007669"/>
    <property type="project" value="InterPro"/>
</dbReference>
<feature type="transmembrane region" description="Helical" evidence="8">
    <location>
        <begin position="100"/>
        <end position="121"/>
    </location>
</feature>
<name>A0AAU6R9L4_9STAP</name>
<dbReference type="InterPro" id="IPR011701">
    <property type="entry name" value="MFS"/>
</dbReference>
<dbReference type="Gene3D" id="1.20.1720.10">
    <property type="entry name" value="Multidrug resistance protein D"/>
    <property type="match status" value="1"/>
</dbReference>
<feature type="transmembrane region" description="Helical" evidence="8">
    <location>
        <begin position="7"/>
        <end position="24"/>
    </location>
</feature>
<organism evidence="10">
    <name type="scientific">Macrococcus psychrotolerans</name>
    <dbReference type="NCBI Taxonomy" id="3039389"/>
    <lineage>
        <taxon>Bacteria</taxon>
        <taxon>Bacillati</taxon>
        <taxon>Bacillota</taxon>
        <taxon>Bacilli</taxon>
        <taxon>Bacillales</taxon>
        <taxon>Staphylococcaceae</taxon>
        <taxon>Macrococcus</taxon>
    </lineage>
</organism>
<evidence type="ECO:0000256" key="3">
    <source>
        <dbReference type="ARBA" id="ARBA00022448"/>
    </source>
</evidence>
<keyword evidence="5 8" id="KW-0812">Transmembrane</keyword>
<evidence type="ECO:0000256" key="7">
    <source>
        <dbReference type="ARBA" id="ARBA00023136"/>
    </source>
</evidence>
<keyword evidence="3 8" id="KW-0813">Transport</keyword>
<comment type="similarity">
    <text evidence="2 8">Belongs to the major facilitator superfamily. Bcr/CmlA family.</text>
</comment>
<keyword evidence="6 8" id="KW-1133">Transmembrane helix</keyword>
<protein>
    <recommendedName>
        <fullName evidence="8">Bcr/CflA family efflux transporter</fullName>
    </recommendedName>
</protein>
<keyword evidence="4 8" id="KW-1003">Cell membrane</keyword>
<reference evidence="10" key="1">
    <citation type="submission" date="2023-04" db="EMBL/GenBank/DDBJ databases">
        <title>Macrococci isolated from food, foodproducing animals, and human clinical materials.</title>
        <authorList>
            <person name="Maslanova I."/>
            <person name="Svec P."/>
            <person name="Sedlacek I."/>
            <person name="Novakova D."/>
            <person name="Keller J.E."/>
            <person name="Schwendener S."/>
            <person name="Finstrlova A."/>
            <person name="Botka T."/>
            <person name="Kovarovic V."/>
            <person name="Petras P."/>
            <person name="Perreten V."/>
            <person name="Pantucek R."/>
        </authorList>
    </citation>
    <scope>NUCLEOTIDE SEQUENCE</scope>
    <source>
        <strain evidence="10">NRL/St 21/332</strain>
    </source>
</reference>
<feature type="transmembrane region" description="Helical" evidence="8">
    <location>
        <begin position="341"/>
        <end position="360"/>
    </location>
</feature>
<dbReference type="InterPro" id="IPR004812">
    <property type="entry name" value="Efflux_drug-R_Bcr/CmlA"/>
</dbReference>
<feature type="transmembrane region" description="Helical" evidence="8">
    <location>
        <begin position="287"/>
        <end position="304"/>
    </location>
</feature>
<comment type="subcellular location">
    <subcellularLocation>
        <location evidence="1 8">Cell membrane</location>
        <topology evidence="1 8">Multi-pass membrane protein</topology>
    </subcellularLocation>
</comment>
<evidence type="ECO:0000256" key="8">
    <source>
        <dbReference type="RuleBase" id="RU365088"/>
    </source>
</evidence>
<dbReference type="InterPro" id="IPR036259">
    <property type="entry name" value="MFS_trans_sf"/>
</dbReference>
<evidence type="ECO:0000259" key="9">
    <source>
        <dbReference type="PROSITE" id="PS50850"/>
    </source>
</evidence>
<feature type="transmembrane region" description="Helical" evidence="8">
    <location>
        <begin position="310"/>
        <end position="329"/>
    </location>
</feature>
<feature type="transmembrane region" description="Helical" evidence="8">
    <location>
        <begin position="211"/>
        <end position="236"/>
    </location>
</feature>
<dbReference type="EMBL" id="CP124577">
    <property type="protein sequence ID" value="WZE66836.1"/>
    <property type="molecule type" value="Genomic_DNA"/>
</dbReference>
<dbReference type="InterPro" id="IPR020846">
    <property type="entry name" value="MFS_dom"/>
</dbReference>
<gene>
    <name evidence="10" type="ORF">QA541_00810</name>
</gene>
<evidence type="ECO:0000256" key="1">
    <source>
        <dbReference type="ARBA" id="ARBA00004651"/>
    </source>
</evidence>
<keyword evidence="7 8" id="KW-0472">Membrane</keyword>
<evidence type="ECO:0000313" key="10">
    <source>
        <dbReference type="EMBL" id="WZE66836.1"/>
    </source>
</evidence>
<dbReference type="PROSITE" id="PS50850">
    <property type="entry name" value="MFS"/>
    <property type="match status" value="1"/>
</dbReference>
<evidence type="ECO:0000256" key="6">
    <source>
        <dbReference type="ARBA" id="ARBA00022989"/>
    </source>
</evidence>
<proteinExistence type="inferred from homology"/>
<feature type="transmembrane region" description="Helical" evidence="8">
    <location>
        <begin position="44"/>
        <end position="64"/>
    </location>
</feature>
<feature type="transmembrane region" description="Helical" evidence="8">
    <location>
        <begin position="164"/>
        <end position="182"/>
    </location>
</feature>
<evidence type="ECO:0000256" key="5">
    <source>
        <dbReference type="ARBA" id="ARBA00022692"/>
    </source>
</evidence>
<feature type="transmembrane region" description="Helical" evidence="8">
    <location>
        <begin position="76"/>
        <end position="94"/>
    </location>
</feature>
<dbReference type="CDD" id="cd17320">
    <property type="entry name" value="MFS_MdfA_MDR_like"/>
    <property type="match status" value="1"/>
</dbReference>
<dbReference type="SUPFAM" id="SSF103473">
    <property type="entry name" value="MFS general substrate transporter"/>
    <property type="match status" value="1"/>
</dbReference>
<dbReference type="Pfam" id="PF07690">
    <property type="entry name" value="MFS_1"/>
    <property type="match status" value="1"/>
</dbReference>
<accession>A0AAU6R9L4</accession>
<dbReference type="PANTHER" id="PTHR23502">
    <property type="entry name" value="MAJOR FACILITATOR SUPERFAMILY"/>
    <property type="match status" value="1"/>
</dbReference>
<dbReference type="PANTHER" id="PTHR23502:SF132">
    <property type="entry name" value="POLYAMINE TRANSPORTER 2-RELATED"/>
    <property type="match status" value="1"/>
</dbReference>
<dbReference type="GO" id="GO:0005886">
    <property type="term" value="C:plasma membrane"/>
    <property type="evidence" value="ECO:0007669"/>
    <property type="project" value="UniProtKB-SubCell"/>
</dbReference>
<dbReference type="RefSeq" id="WP_420494083.1">
    <property type="nucleotide sequence ID" value="NZ_CP124577.1"/>
</dbReference>
<dbReference type="FunFam" id="1.20.1720.10:FF:000005">
    <property type="entry name" value="Bcr/CflA family efflux transporter"/>
    <property type="match status" value="1"/>
</dbReference>
<feature type="domain" description="Major facilitator superfamily (MFS) profile" evidence="9">
    <location>
        <begin position="6"/>
        <end position="393"/>
    </location>
</feature>
<evidence type="ECO:0000256" key="2">
    <source>
        <dbReference type="ARBA" id="ARBA00006236"/>
    </source>
</evidence>
<sequence>MKKDNKLILILTLGLLAAFGPLSLDMYLPALPRVADDLSTSASYAQLSLTACMIGLAVGQIIVGPISDVTGRKKPLFIALIGYALFSYFAARAATIEWLIFFRFIQGFCGGAGAVLSRAISSDLYKGKDLTKFLAVLMLVNGLAPVLAPVLGGVILSISTWHTVFYILAIYGVLMVLLALTLEESLPKYNRNEGALKSIWKDFKLLLTNKAFVTMLMLQSLTYGVLFSYIAGSPFITQKIYDMNAQQFSYLFALNGIGLIVFSQLTAKLVNKMDELKILKLGQNIQFVGMILTVIVLVLHLPVWMLCAAFFLMITPVSMIGTTGFSIAMQVQNQGAGSASAILGLMQFLIGGILSPLVGVMGESSIIPFIVIIITCTVLAQSIRAIWVKNIEI</sequence>
<feature type="transmembrane region" description="Helical" evidence="8">
    <location>
        <begin position="133"/>
        <end position="158"/>
    </location>
</feature>